<dbReference type="PANTHER" id="PTHR34980">
    <property type="entry name" value="INNER MEMBRANE PROTEIN-RELATED-RELATED"/>
    <property type="match status" value="1"/>
</dbReference>
<dbReference type="InterPro" id="IPR008523">
    <property type="entry name" value="DUF805"/>
</dbReference>
<dbReference type="Pfam" id="PF05656">
    <property type="entry name" value="DUF805"/>
    <property type="match status" value="1"/>
</dbReference>
<comment type="caution">
    <text evidence="2">The sequence shown here is derived from an EMBL/GenBank/DDBJ whole genome shotgun (WGS) entry which is preliminary data.</text>
</comment>
<evidence type="ECO:0000313" key="3">
    <source>
        <dbReference type="Proteomes" id="UP001167160"/>
    </source>
</evidence>
<dbReference type="EMBL" id="JAMQGM010000039">
    <property type="protein sequence ID" value="MCM2579382.1"/>
    <property type="molecule type" value="Genomic_DNA"/>
</dbReference>
<dbReference type="Proteomes" id="UP001167160">
    <property type="component" value="Unassembled WGS sequence"/>
</dbReference>
<keyword evidence="1" id="KW-0812">Transmembrane</keyword>
<keyword evidence="3" id="KW-1185">Reference proteome</keyword>
<feature type="transmembrane region" description="Helical" evidence="1">
    <location>
        <begin position="23"/>
        <end position="40"/>
    </location>
</feature>
<evidence type="ECO:0000256" key="1">
    <source>
        <dbReference type="SAM" id="Phobius"/>
    </source>
</evidence>
<organism evidence="2 3">
    <name type="scientific">Streptomyces meridianus</name>
    <dbReference type="NCBI Taxonomy" id="2938945"/>
    <lineage>
        <taxon>Bacteria</taxon>
        <taxon>Bacillati</taxon>
        <taxon>Actinomycetota</taxon>
        <taxon>Actinomycetes</taxon>
        <taxon>Kitasatosporales</taxon>
        <taxon>Streptomycetaceae</taxon>
        <taxon>Streptomyces</taxon>
    </lineage>
</organism>
<sequence>MSWYLEVLKKYAVFSGRARRKEYWMFTLVSVVISIVLTIVDKAVLDSSILNGLYSLAVLLPTLAVGARRLHDTGRSGWWQLIGVVPLVGWIVLIVFFASAGEQNQNAHGANPKFAPAQA</sequence>
<proteinExistence type="predicted"/>
<keyword evidence="1" id="KW-0472">Membrane</keyword>
<feature type="transmembrane region" description="Helical" evidence="1">
    <location>
        <begin position="52"/>
        <end position="71"/>
    </location>
</feature>
<dbReference type="PANTHER" id="PTHR34980:SF2">
    <property type="entry name" value="INNER MEMBRANE PROTEIN YHAH-RELATED"/>
    <property type="match status" value="1"/>
</dbReference>
<accession>A0ABT0XA34</accession>
<gene>
    <name evidence="2" type="ORF">M1E25_18860</name>
</gene>
<protein>
    <submittedName>
        <fullName evidence="2">DUF805 domain-containing protein</fullName>
    </submittedName>
</protein>
<feature type="transmembrane region" description="Helical" evidence="1">
    <location>
        <begin position="77"/>
        <end position="98"/>
    </location>
</feature>
<reference evidence="2" key="1">
    <citation type="journal article" date="2023" name="Int. J. Syst. Evol. Microbiol.">
        <title>Streptomyces meridianus sp. nov. isolated from brackish water of the Tagus estuary in Alcochete, Portugal.</title>
        <authorList>
            <person name="Santos J.D.N."/>
            <person name="Klimek D."/>
            <person name="Calusinska M."/>
            <person name="Lobo Da Cunha A."/>
            <person name="Catita J."/>
            <person name="Goncalves H."/>
            <person name="Gonzalez I."/>
            <person name="Reyes F."/>
            <person name="Lage O.M."/>
        </authorList>
    </citation>
    <scope>NUCLEOTIDE SEQUENCE</scope>
    <source>
        <strain evidence="2">MTZ3.1</strain>
    </source>
</reference>
<keyword evidence="1" id="KW-1133">Transmembrane helix</keyword>
<evidence type="ECO:0000313" key="2">
    <source>
        <dbReference type="EMBL" id="MCM2579382.1"/>
    </source>
</evidence>
<name>A0ABT0XA34_9ACTN</name>
<dbReference type="RefSeq" id="WP_251417121.1">
    <property type="nucleotide sequence ID" value="NZ_JAMQGM010000039.1"/>
</dbReference>